<dbReference type="EMBL" id="MNBE01000104">
    <property type="protein sequence ID" value="OKP14254.1"/>
    <property type="molecule type" value="Genomic_DNA"/>
</dbReference>
<dbReference type="AlphaFoldDB" id="A0A1Q5UP72"/>
<accession>A0A1Q5UP72</accession>
<protein>
    <submittedName>
        <fullName evidence="2">Uncharacterized protein</fullName>
    </submittedName>
</protein>
<evidence type="ECO:0000256" key="1">
    <source>
        <dbReference type="SAM" id="MobiDB-lite"/>
    </source>
</evidence>
<comment type="caution">
    <text evidence="2">The sequence shown here is derived from an EMBL/GenBank/DDBJ whole genome shotgun (WGS) entry which is preliminary data.</text>
</comment>
<dbReference type="Proteomes" id="UP000186955">
    <property type="component" value="Unassembled WGS sequence"/>
</dbReference>
<dbReference type="OrthoDB" id="4362643at2759"/>
<reference evidence="2 3" key="1">
    <citation type="submission" date="2016-10" db="EMBL/GenBank/DDBJ databases">
        <title>Genome sequence of the ascomycete fungus Penicillium subrubescens.</title>
        <authorList>
            <person name="De Vries R.P."/>
            <person name="Peng M."/>
            <person name="Dilokpimol A."/>
            <person name="Hilden K."/>
            <person name="Makela M.R."/>
            <person name="Grigoriev I."/>
            <person name="Riley R."/>
            <person name="Granchi Z."/>
        </authorList>
    </citation>
    <scope>NUCLEOTIDE SEQUENCE [LARGE SCALE GENOMIC DNA]</scope>
    <source>
        <strain evidence="2 3">CBS 132785</strain>
    </source>
</reference>
<feature type="region of interest" description="Disordered" evidence="1">
    <location>
        <begin position="105"/>
        <end position="144"/>
    </location>
</feature>
<evidence type="ECO:0000313" key="3">
    <source>
        <dbReference type="Proteomes" id="UP000186955"/>
    </source>
</evidence>
<evidence type="ECO:0000313" key="2">
    <source>
        <dbReference type="EMBL" id="OKP14254.1"/>
    </source>
</evidence>
<sequence>MEHTINQYIDYKNFEKILPQIAGEQHQKFAPKLEELRKGRALDLGLGGAVTAADLAEALKAQRLEDIKSLAYEYLCRPDKLGIDPGCAARDSRFGNLHDLDTEDTECPLDHSTYARSRRRPVNAVIRAKKSEKDRETNQEHKAK</sequence>
<name>A0A1Q5UP72_9EURO</name>
<feature type="compositionally biased region" description="Basic and acidic residues" evidence="1">
    <location>
        <begin position="129"/>
        <end position="144"/>
    </location>
</feature>
<keyword evidence="3" id="KW-1185">Reference proteome</keyword>
<gene>
    <name evidence="2" type="ORF">PENSUB_17</name>
</gene>
<organism evidence="2 3">
    <name type="scientific">Penicillium subrubescens</name>
    <dbReference type="NCBI Taxonomy" id="1316194"/>
    <lineage>
        <taxon>Eukaryota</taxon>
        <taxon>Fungi</taxon>
        <taxon>Dikarya</taxon>
        <taxon>Ascomycota</taxon>
        <taxon>Pezizomycotina</taxon>
        <taxon>Eurotiomycetes</taxon>
        <taxon>Eurotiomycetidae</taxon>
        <taxon>Eurotiales</taxon>
        <taxon>Aspergillaceae</taxon>
        <taxon>Penicillium</taxon>
    </lineage>
</organism>
<proteinExistence type="predicted"/>